<dbReference type="PANTHER" id="PTHR23417">
    <property type="entry name" value="3-DEOXY-D-MANNO-OCTULOSONIC-ACID TRANSFERASE/TRNA GUANINE-N 7 - -METHYLTRANSFERASE"/>
    <property type="match status" value="1"/>
</dbReference>
<feature type="binding site" evidence="7">
    <location>
        <begin position="165"/>
        <end position="168"/>
    </location>
    <ligand>
        <name>substrate</name>
    </ligand>
</feature>
<dbReference type="Pfam" id="PF02390">
    <property type="entry name" value="Methyltransf_4"/>
    <property type="match status" value="1"/>
</dbReference>
<keyword evidence="6 7" id="KW-0819">tRNA processing</keyword>
<dbReference type="SMR" id="Q65YY7"/>
<feature type="binding site" evidence="7">
    <location>
        <position position="47"/>
    </location>
    <ligand>
        <name>S-adenosyl-L-methionine</name>
        <dbReference type="ChEBI" id="CHEBI:59789"/>
    </ligand>
</feature>
<dbReference type="EC" id="2.1.1.33" evidence="7"/>
<dbReference type="SUPFAM" id="SSF53335">
    <property type="entry name" value="S-adenosyl-L-methionine-dependent methyltransferases"/>
    <property type="match status" value="1"/>
</dbReference>
<gene>
    <name evidence="8" type="primary">yggH</name>
    <name evidence="7" type="synonym">trmB</name>
</gene>
<comment type="similarity">
    <text evidence="7">Belongs to the class I-like SAM-binding methyltransferase superfamily. TrmB family.</text>
</comment>
<evidence type="ECO:0000256" key="7">
    <source>
        <dbReference type="HAMAP-Rule" id="MF_01057"/>
    </source>
</evidence>
<feature type="binding site" evidence="7">
    <location>
        <position position="101"/>
    </location>
    <ligand>
        <name>substrate</name>
    </ligand>
</feature>
<dbReference type="AlphaFoldDB" id="Q65YY7"/>
<reference evidence="8" key="1">
    <citation type="journal article" date="2004" name="J. Biol. Chem.">
        <title>Substrate tRNA recognition mechanism of tRNA (m7G46) methyltransferase from Aquifex aeolicus.</title>
        <authorList>
            <person name="Okamoto H."/>
            <person name="Watanabe K."/>
            <person name="Ikeuchi Y."/>
            <person name="Suzuki T."/>
            <person name="Endo Y."/>
            <person name="Hori H."/>
        </authorList>
    </citation>
    <scope>NUCLEOTIDE SEQUENCE</scope>
</reference>
<dbReference type="InterPro" id="IPR003358">
    <property type="entry name" value="tRNA_(Gua-N-7)_MeTrfase_Trmb"/>
</dbReference>
<comment type="caution">
    <text evidence="7">Lacks conserved residue(s) required for the propagation of feature annotation.</text>
</comment>
<dbReference type="FunFam" id="3.40.50.150:FF:000674">
    <property type="entry name" value="tRNA (guanine-N(7)-)-methyltransferase"/>
    <property type="match status" value="1"/>
</dbReference>
<keyword evidence="4 7" id="KW-0808">Transferase</keyword>
<comment type="catalytic activity">
    <reaction evidence="1 7">
        <text>guanosine(46) in tRNA + S-adenosyl-L-methionine = N(7)-methylguanosine(46) in tRNA + S-adenosyl-L-homocysteine</text>
        <dbReference type="Rhea" id="RHEA:42708"/>
        <dbReference type="Rhea" id="RHEA-COMP:10188"/>
        <dbReference type="Rhea" id="RHEA-COMP:10189"/>
        <dbReference type="ChEBI" id="CHEBI:57856"/>
        <dbReference type="ChEBI" id="CHEBI:59789"/>
        <dbReference type="ChEBI" id="CHEBI:74269"/>
        <dbReference type="ChEBI" id="CHEBI:74480"/>
        <dbReference type="EC" id="2.1.1.33"/>
    </reaction>
</comment>
<comment type="function">
    <text evidence="2 7">Catalyzes the formation of N(7)-methylguanine at position 46 (m7G46) in tRNA.</text>
</comment>
<dbReference type="Gene3D" id="3.40.50.150">
    <property type="entry name" value="Vaccinia Virus protein VP39"/>
    <property type="match status" value="1"/>
</dbReference>
<dbReference type="EMBL" id="AB167817">
    <property type="protein sequence ID" value="BAD51403.1"/>
    <property type="molecule type" value="Genomic_DNA"/>
</dbReference>
<feature type="binding site" evidence="7">
    <location>
        <position position="133"/>
    </location>
    <ligand>
        <name>substrate</name>
    </ligand>
</feature>
<keyword evidence="3 7" id="KW-0489">Methyltransferase</keyword>
<protein>
    <recommendedName>
        <fullName evidence="7">tRNA (guanine-N(7)-)-methyltransferase</fullName>
        <ecNumber evidence="7">2.1.1.33</ecNumber>
    </recommendedName>
    <alternativeName>
        <fullName evidence="7">tRNA (guanine(46)-N(7))-methyltransferase</fullName>
    </alternativeName>
    <alternativeName>
        <fullName evidence="7">tRNA(m7G46)-methyltransferase</fullName>
    </alternativeName>
</protein>
<dbReference type="HAMAP" id="MF_01057">
    <property type="entry name" value="tRNA_methyltr_TrmB"/>
    <property type="match status" value="1"/>
</dbReference>
<dbReference type="InterPro" id="IPR055361">
    <property type="entry name" value="tRNA_methyltr_TrmB_bact"/>
</dbReference>
<organism evidence="8">
    <name type="scientific">Aquifex aeolicus</name>
    <dbReference type="NCBI Taxonomy" id="63363"/>
    <lineage>
        <taxon>Bacteria</taxon>
        <taxon>Pseudomonadati</taxon>
        <taxon>Aquificota</taxon>
        <taxon>Aquificia</taxon>
        <taxon>Aquificales</taxon>
        <taxon>Aquificaceae</taxon>
        <taxon>Aquifex</taxon>
    </lineage>
</organism>
<dbReference type="OMA" id="PWPKAGH"/>
<comment type="pathway">
    <text evidence="7">tRNA modification; N(7)-methylguanine-tRNA biosynthesis.</text>
</comment>
<accession>Q65YY7</accession>
<evidence type="ECO:0000256" key="4">
    <source>
        <dbReference type="ARBA" id="ARBA00022679"/>
    </source>
</evidence>
<dbReference type="InterPro" id="IPR029063">
    <property type="entry name" value="SAM-dependent_MTases_sf"/>
</dbReference>
<dbReference type="PANTHER" id="PTHR23417:SF14">
    <property type="entry name" value="PENTACOTRIPEPTIDE-REPEAT REGION OF PRORP DOMAIN-CONTAINING PROTEIN"/>
    <property type="match status" value="1"/>
</dbReference>
<dbReference type="NCBIfam" id="TIGR00091">
    <property type="entry name" value="tRNA (guanosine(46)-N7)-methyltransferase TrmB"/>
    <property type="match status" value="1"/>
</dbReference>
<feature type="binding site" evidence="7">
    <location>
        <position position="22"/>
    </location>
    <ligand>
        <name>S-adenosyl-L-methionine</name>
        <dbReference type="ChEBI" id="CHEBI:59789"/>
    </ligand>
</feature>
<name>Q65YY7_AQUAO</name>
<dbReference type="GO" id="GO:0008176">
    <property type="term" value="F:tRNA (guanine(46)-N7)-methyltransferase activity"/>
    <property type="evidence" value="ECO:0007669"/>
    <property type="project" value="UniProtKB-UniRule"/>
</dbReference>
<proteinExistence type="inferred from homology"/>
<keyword evidence="5 7" id="KW-0949">S-adenosyl-L-methionine</keyword>
<evidence type="ECO:0000256" key="3">
    <source>
        <dbReference type="ARBA" id="ARBA00022603"/>
    </source>
</evidence>
<evidence type="ECO:0000256" key="6">
    <source>
        <dbReference type="ARBA" id="ARBA00022694"/>
    </source>
</evidence>
<evidence type="ECO:0000256" key="1">
    <source>
        <dbReference type="ARBA" id="ARBA00000142"/>
    </source>
</evidence>
<dbReference type="GO" id="GO:0043527">
    <property type="term" value="C:tRNA methyltransferase complex"/>
    <property type="evidence" value="ECO:0007669"/>
    <property type="project" value="TreeGrafter"/>
</dbReference>
<feature type="binding site" evidence="7">
    <location>
        <position position="74"/>
    </location>
    <ligand>
        <name>S-adenosyl-L-methionine</name>
        <dbReference type="ChEBI" id="CHEBI:59789"/>
    </ligand>
</feature>
<evidence type="ECO:0000313" key="8">
    <source>
        <dbReference type="EMBL" id="BAD51403.1"/>
    </source>
</evidence>
<feature type="binding site" evidence="7">
    <location>
        <position position="97"/>
    </location>
    <ligand>
        <name>S-adenosyl-L-methionine</name>
        <dbReference type="ChEBI" id="CHEBI:59789"/>
    </ligand>
</feature>
<dbReference type="PROSITE" id="PS51625">
    <property type="entry name" value="SAM_MT_TRMB"/>
    <property type="match status" value="1"/>
</dbReference>
<sequence length="297" mass="35639">MLCYVNYKRVKRPVEIPNLEVEIGFGRGDFIVKLAKENPDKNFFGIEISQISIEKLMKRVGKKGLKNVYCTNVDAYWGFYFLFRDNYVENIYMNYPDPWFKKRHHKRRLTKPERLYMFAKKLKLGGEIRIRTDNYEFLEFTKESAKVLDCFEVEEGTLNVKEPLTKYEQKWLSMGKTLYKLILRKVKEPKFVEHPEVEEVRELFPVKVKVESVDPKKIESREIKLDEEVYFKTFKVWQRDKDFLVECLLSEKGYLQKFFIQIKRKEDGYVIDVSPYSEVLRTRNLQRSIQTVAQLLS</sequence>
<dbReference type="UniPathway" id="UPA00989"/>
<evidence type="ECO:0000256" key="5">
    <source>
        <dbReference type="ARBA" id="ARBA00022691"/>
    </source>
</evidence>
<evidence type="ECO:0000256" key="2">
    <source>
        <dbReference type="ARBA" id="ARBA00003015"/>
    </source>
</evidence>